<protein>
    <submittedName>
        <fullName evidence="3">XRE family transcriptional regulator</fullName>
    </submittedName>
</protein>
<evidence type="ECO:0000313" key="3">
    <source>
        <dbReference type="EMBL" id="PVH28603.1"/>
    </source>
</evidence>
<organism evidence="3 4">
    <name type="scientific">Pararhodobacter oceanensis</name>
    <dbReference type="NCBI Taxonomy" id="2172121"/>
    <lineage>
        <taxon>Bacteria</taxon>
        <taxon>Pseudomonadati</taxon>
        <taxon>Pseudomonadota</taxon>
        <taxon>Alphaproteobacteria</taxon>
        <taxon>Rhodobacterales</taxon>
        <taxon>Paracoccaceae</taxon>
        <taxon>Pararhodobacter</taxon>
    </lineage>
</organism>
<dbReference type="Gene3D" id="1.10.260.40">
    <property type="entry name" value="lambda repressor-like DNA-binding domains"/>
    <property type="match status" value="1"/>
</dbReference>
<sequence length="462" mass="49993">MEKSALSGSLSGRLSGTRIRALRMSRRLGQGDLARMAGISPSYLNLIEHNRRRATPRLLEAVAQALQIPADLLDEGAGDVQIQALRAAASRASPITGAASAPEVERSEEFLGRFPGWAALVTQLSARSEDQNRIIERLSDRMAHDPNLSAALHEIVSAVTSVQSTAAILAETDDLEPEWRARFHHNIHADSIRLANASDALVAFLDTSGEEAGLAAPQEEFESWLARRGFHIAELETVETSATPDYTALIEGQAELASGPARDLARAWLARARDDALALPLDRLVPPLTAMFERGEGFAPDTLARDLDVPLPLLFHRLATLPAIKGVPRFGLVECDGSGTLTFRRPIEGFALPRFGGGCPRWPLYQALAQPHRPLSATLEVATRPPARFAAHAIATARDAHRFAPPYVWQSAMLITPVSAALPRHRRPEDIPEADLVAVGSSCRICPRAACDARREPSIVSA</sequence>
<dbReference type="Pfam" id="PF01381">
    <property type="entry name" value="HTH_3"/>
    <property type="match status" value="1"/>
</dbReference>
<dbReference type="PROSITE" id="PS50943">
    <property type="entry name" value="HTH_CROC1"/>
    <property type="match status" value="1"/>
</dbReference>
<dbReference type="SMART" id="SM00530">
    <property type="entry name" value="HTH_XRE"/>
    <property type="match status" value="1"/>
</dbReference>
<evidence type="ECO:0000256" key="1">
    <source>
        <dbReference type="ARBA" id="ARBA00023125"/>
    </source>
</evidence>
<dbReference type="OrthoDB" id="7790108at2"/>
<dbReference type="GO" id="GO:0005829">
    <property type="term" value="C:cytosol"/>
    <property type="evidence" value="ECO:0007669"/>
    <property type="project" value="TreeGrafter"/>
</dbReference>
<dbReference type="SUPFAM" id="SSF47413">
    <property type="entry name" value="lambda repressor-like DNA-binding domains"/>
    <property type="match status" value="1"/>
</dbReference>
<dbReference type="InterPro" id="IPR050807">
    <property type="entry name" value="TransReg_Diox_bact_type"/>
</dbReference>
<dbReference type="AlphaFoldDB" id="A0A2T8HT81"/>
<keyword evidence="4" id="KW-1185">Reference proteome</keyword>
<accession>A0A2T8HT81</accession>
<reference evidence="3 4" key="1">
    <citation type="submission" date="2018-04" db="EMBL/GenBank/DDBJ databases">
        <title>Pararhodobacter oceanense sp. nov., isolated from marine intertidal sediment.</title>
        <authorList>
            <person name="Wang X.-L."/>
            <person name="Du Z.-J."/>
        </authorList>
    </citation>
    <scope>NUCLEOTIDE SEQUENCE [LARGE SCALE GENOMIC DNA]</scope>
    <source>
        <strain evidence="3 4">AM505</strain>
    </source>
</reference>
<evidence type="ECO:0000259" key="2">
    <source>
        <dbReference type="PROSITE" id="PS50943"/>
    </source>
</evidence>
<name>A0A2T8HT81_9RHOB</name>
<dbReference type="Pfam" id="PF09856">
    <property type="entry name" value="ScfRs"/>
    <property type="match status" value="1"/>
</dbReference>
<dbReference type="GO" id="GO:0003677">
    <property type="term" value="F:DNA binding"/>
    <property type="evidence" value="ECO:0007669"/>
    <property type="project" value="UniProtKB-KW"/>
</dbReference>
<dbReference type="PANTHER" id="PTHR46797">
    <property type="entry name" value="HTH-TYPE TRANSCRIPTIONAL REGULATOR"/>
    <property type="match status" value="1"/>
</dbReference>
<feature type="domain" description="HTH cro/C1-type" evidence="2">
    <location>
        <begin position="19"/>
        <end position="73"/>
    </location>
</feature>
<dbReference type="PANTHER" id="PTHR46797:SF1">
    <property type="entry name" value="METHYLPHOSPHONATE SYNTHASE"/>
    <property type="match status" value="1"/>
</dbReference>
<evidence type="ECO:0000313" key="4">
    <source>
        <dbReference type="Proteomes" id="UP000245911"/>
    </source>
</evidence>
<gene>
    <name evidence="3" type="ORF">DDE20_10390</name>
</gene>
<dbReference type="RefSeq" id="WP_116558437.1">
    <property type="nucleotide sequence ID" value="NZ_QDKM01000004.1"/>
</dbReference>
<dbReference type="InterPro" id="IPR010982">
    <property type="entry name" value="Lambda_DNA-bd_dom_sf"/>
</dbReference>
<dbReference type="InterPro" id="IPR018653">
    <property type="entry name" value="ScfR_C"/>
</dbReference>
<dbReference type="EMBL" id="QDKM01000004">
    <property type="protein sequence ID" value="PVH28603.1"/>
    <property type="molecule type" value="Genomic_DNA"/>
</dbReference>
<comment type="caution">
    <text evidence="3">The sequence shown here is derived from an EMBL/GenBank/DDBJ whole genome shotgun (WGS) entry which is preliminary data.</text>
</comment>
<dbReference type="InterPro" id="IPR001387">
    <property type="entry name" value="Cro/C1-type_HTH"/>
</dbReference>
<dbReference type="GO" id="GO:0003700">
    <property type="term" value="F:DNA-binding transcription factor activity"/>
    <property type="evidence" value="ECO:0007669"/>
    <property type="project" value="TreeGrafter"/>
</dbReference>
<proteinExistence type="predicted"/>
<keyword evidence="1" id="KW-0238">DNA-binding</keyword>
<dbReference type="CDD" id="cd00093">
    <property type="entry name" value="HTH_XRE"/>
    <property type="match status" value="1"/>
</dbReference>
<dbReference type="Proteomes" id="UP000245911">
    <property type="component" value="Unassembled WGS sequence"/>
</dbReference>